<dbReference type="GO" id="GO:0004312">
    <property type="term" value="F:fatty acid synthase activity"/>
    <property type="evidence" value="ECO:0007669"/>
    <property type="project" value="InterPro"/>
</dbReference>
<dbReference type="PANTHER" id="PTHR43841">
    <property type="entry name" value="3-HYDROXYACYL-THIOESTER DEHYDRATASE HTDX-RELATED"/>
    <property type="match status" value="1"/>
</dbReference>
<comment type="similarity">
    <text evidence="1">Belongs to the enoyl-CoA hydratase/isomerase family.</text>
</comment>
<name>A0AB39L7Z7_9MICC</name>
<proteinExistence type="inferred from homology"/>
<accession>A0AB39L7Z7</accession>
<dbReference type="Gene3D" id="3.10.129.10">
    <property type="entry name" value="Hotdog Thioesterase"/>
    <property type="match status" value="1"/>
</dbReference>
<evidence type="ECO:0000259" key="2">
    <source>
        <dbReference type="Pfam" id="PF01575"/>
    </source>
</evidence>
<dbReference type="InterPro" id="IPR003965">
    <property type="entry name" value="Fatty_acid_synthase"/>
</dbReference>
<dbReference type="RefSeq" id="WP_307956416.1">
    <property type="nucleotide sequence ID" value="NZ_CP163302.1"/>
</dbReference>
<reference evidence="3" key="1">
    <citation type="submission" date="2024-07" db="EMBL/GenBank/DDBJ databases">
        <authorList>
            <person name="fu j."/>
        </authorList>
    </citation>
    <scope>NUCLEOTIDE SEQUENCE</scope>
    <source>
        <strain evidence="3">P10A9</strain>
    </source>
</reference>
<gene>
    <name evidence="3" type="ORF">AB5L97_09400</name>
</gene>
<dbReference type="PANTHER" id="PTHR43841:SF3">
    <property type="entry name" value="(3R)-HYDROXYACYL-ACP DEHYDRATASE SUBUNIT HADB"/>
    <property type="match status" value="1"/>
</dbReference>
<dbReference type="EMBL" id="CP163302">
    <property type="protein sequence ID" value="XDP47165.1"/>
    <property type="molecule type" value="Genomic_DNA"/>
</dbReference>
<sequence length="310" mass="33684">MSAPPRGIETVELPEVPSLSKLYVAAAAEAARLMISRSNGARRLPSARHHVAVVRQDLAKLTEFQHLLGEAARDVVPAGYLHALAFPVAMSFMGREDFPLPLLGMVHLRNHVEYREPVTYNDLLDVTTWAENLSGHRAGTQVDVVAEVRRSGAGGGEPVWRGVSTYLAKGVFLPGIDKPVASEPREDFRAPLPTAIWRLGSETGREYAAVSGDFNPIHLSSISARALGMRRSIAHGMYTASRVLAEVGTQKGDAFVWDVKFEAPVFLPARVSVNISDVVDGEGGWERSDFVGWNAKSGRRHFVGSVVQLG</sequence>
<organism evidence="3">
    <name type="scientific">Sinomonas puerhi</name>
    <dbReference type="NCBI Taxonomy" id="3238584"/>
    <lineage>
        <taxon>Bacteria</taxon>
        <taxon>Bacillati</taxon>
        <taxon>Actinomycetota</taxon>
        <taxon>Actinomycetes</taxon>
        <taxon>Micrococcales</taxon>
        <taxon>Micrococcaceae</taxon>
        <taxon>Sinomonas</taxon>
    </lineage>
</organism>
<dbReference type="AlphaFoldDB" id="A0AB39L7Z7"/>
<dbReference type="GO" id="GO:0006633">
    <property type="term" value="P:fatty acid biosynthetic process"/>
    <property type="evidence" value="ECO:0007669"/>
    <property type="project" value="InterPro"/>
</dbReference>
<protein>
    <submittedName>
        <fullName evidence="3">MaoC/PaaZ C-terminal domain-containing protein</fullName>
    </submittedName>
</protein>
<evidence type="ECO:0000256" key="1">
    <source>
        <dbReference type="ARBA" id="ARBA00005254"/>
    </source>
</evidence>
<dbReference type="Pfam" id="PF01575">
    <property type="entry name" value="MaoC_dehydratas"/>
    <property type="match status" value="1"/>
</dbReference>
<dbReference type="GO" id="GO:0005835">
    <property type="term" value="C:fatty acid synthase complex"/>
    <property type="evidence" value="ECO:0007669"/>
    <property type="project" value="InterPro"/>
</dbReference>
<feature type="domain" description="MaoC-like" evidence="2">
    <location>
        <begin position="191"/>
        <end position="277"/>
    </location>
</feature>
<dbReference type="KEGG" id="spue:AB5L97_09400"/>
<dbReference type="InterPro" id="IPR002539">
    <property type="entry name" value="MaoC-like_dom"/>
</dbReference>
<evidence type="ECO:0000313" key="3">
    <source>
        <dbReference type="EMBL" id="XDP47165.1"/>
    </source>
</evidence>
<dbReference type="SUPFAM" id="SSF54637">
    <property type="entry name" value="Thioesterase/thiol ester dehydrase-isomerase"/>
    <property type="match status" value="2"/>
</dbReference>
<dbReference type="PRINTS" id="PR01483">
    <property type="entry name" value="FASYNTHASE"/>
</dbReference>
<dbReference type="InterPro" id="IPR029069">
    <property type="entry name" value="HotDog_dom_sf"/>
</dbReference>